<dbReference type="SMART" id="SM01360">
    <property type="entry name" value="A2M"/>
    <property type="match status" value="1"/>
</dbReference>
<reference evidence="2 3" key="1">
    <citation type="journal article" date="2013" name="Nature">
        <title>Insights into bilaterian evolution from three spiralian genomes.</title>
        <authorList>
            <person name="Simakov O."/>
            <person name="Marletaz F."/>
            <person name="Cho S.J."/>
            <person name="Edsinger-Gonzales E."/>
            <person name="Havlak P."/>
            <person name="Hellsten U."/>
            <person name="Kuo D.H."/>
            <person name="Larsson T."/>
            <person name="Lv J."/>
            <person name="Arendt D."/>
            <person name="Savage R."/>
            <person name="Osoegawa K."/>
            <person name="de Jong P."/>
            <person name="Grimwood J."/>
            <person name="Chapman J.A."/>
            <person name="Shapiro H."/>
            <person name="Aerts A."/>
            <person name="Otillar R.P."/>
            <person name="Terry A.Y."/>
            <person name="Boore J.L."/>
            <person name="Grigoriev I.V."/>
            <person name="Lindberg D.R."/>
            <person name="Seaver E.C."/>
            <person name="Weisblat D.A."/>
            <person name="Putnam N.H."/>
            <person name="Rokhsar D.S."/>
        </authorList>
    </citation>
    <scope>NUCLEOTIDE SEQUENCE [LARGE SCALE GENOMIC DNA]</scope>
</reference>
<accession>V4A7P7</accession>
<feature type="non-terminal residue" evidence="2">
    <location>
        <position position="1"/>
    </location>
</feature>
<evidence type="ECO:0000259" key="1">
    <source>
        <dbReference type="SMART" id="SM01360"/>
    </source>
</evidence>
<feature type="domain" description="Alpha-2-macroglobulin" evidence="1">
    <location>
        <begin position="41"/>
        <end position="131"/>
    </location>
</feature>
<dbReference type="GO" id="GO:0004866">
    <property type="term" value="F:endopeptidase inhibitor activity"/>
    <property type="evidence" value="ECO:0007669"/>
    <property type="project" value="InterPro"/>
</dbReference>
<dbReference type="InterPro" id="IPR050473">
    <property type="entry name" value="A2M/Complement_sys"/>
</dbReference>
<protein>
    <recommendedName>
        <fullName evidence="1">Alpha-2-macroglobulin domain-containing protein</fullName>
    </recommendedName>
</protein>
<sequence length="135" mass="15694">IGFDMSFPRINKEVRRELMPTRVSVSDRIPAKKIRKYFPESWLFEDRVLSSRGRLTEKITLPDTLTTWVIHAVGISATRGVCVAPPIVFISYMPFFAKLQLPHKAVRLEEVEARVTVYNYKTSNSRVNTHFQYSF</sequence>
<dbReference type="Gene3D" id="2.60.40.10">
    <property type="entry name" value="Immunoglobulins"/>
    <property type="match status" value="1"/>
</dbReference>
<dbReference type="OMA" id="CLTIRIN"/>
<dbReference type="HOGENOM" id="CLU_1890957_0_0_1"/>
<evidence type="ECO:0000313" key="2">
    <source>
        <dbReference type="EMBL" id="ESO99973.1"/>
    </source>
</evidence>
<dbReference type="AlphaFoldDB" id="V4A7P7"/>
<dbReference type="GeneID" id="20230892"/>
<dbReference type="CTD" id="20230892"/>
<dbReference type="Pfam" id="PF00207">
    <property type="entry name" value="A2M"/>
    <property type="match status" value="1"/>
</dbReference>
<proteinExistence type="predicted"/>
<dbReference type="PANTHER" id="PTHR11412">
    <property type="entry name" value="MACROGLOBULIN / COMPLEMENT"/>
    <property type="match status" value="1"/>
</dbReference>
<dbReference type="InterPro" id="IPR001599">
    <property type="entry name" value="Macroglobln_a2"/>
</dbReference>
<organism evidence="2 3">
    <name type="scientific">Lottia gigantea</name>
    <name type="common">Giant owl limpet</name>
    <dbReference type="NCBI Taxonomy" id="225164"/>
    <lineage>
        <taxon>Eukaryota</taxon>
        <taxon>Metazoa</taxon>
        <taxon>Spiralia</taxon>
        <taxon>Lophotrochozoa</taxon>
        <taxon>Mollusca</taxon>
        <taxon>Gastropoda</taxon>
        <taxon>Patellogastropoda</taxon>
        <taxon>Lottioidea</taxon>
        <taxon>Lottiidae</taxon>
        <taxon>Lottia</taxon>
    </lineage>
</organism>
<gene>
    <name evidence="2" type="ORF">LOTGIDRAFT_112858</name>
</gene>
<dbReference type="OrthoDB" id="6359008at2759"/>
<evidence type="ECO:0000313" key="3">
    <source>
        <dbReference type="Proteomes" id="UP000030746"/>
    </source>
</evidence>
<dbReference type="Gene3D" id="2.20.130.20">
    <property type="match status" value="1"/>
</dbReference>
<dbReference type="PANTHER" id="PTHR11412:SF166">
    <property type="entry name" value="NTR DOMAIN-CONTAINING PROTEIN"/>
    <property type="match status" value="1"/>
</dbReference>
<name>V4A7P7_LOTGI</name>
<keyword evidence="3" id="KW-1185">Reference proteome</keyword>
<dbReference type="RefSeq" id="XP_009049411.1">
    <property type="nucleotide sequence ID" value="XM_009051163.1"/>
</dbReference>
<dbReference type="KEGG" id="lgi:LOTGIDRAFT_112858"/>
<dbReference type="EMBL" id="KB200869">
    <property type="protein sequence ID" value="ESO99973.1"/>
    <property type="molecule type" value="Genomic_DNA"/>
</dbReference>
<dbReference type="STRING" id="225164.V4A7P7"/>
<dbReference type="Proteomes" id="UP000030746">
    <property type="component" value="Unassembled WGS sequence"/>
</dbReference>
<dbReference type="InterPro" id="IPR013783">
    <property type="entry name" value="Ig-like_fold"/>
</dbReference>